<protein>
    <submittedName>
        <fullName evidence="3">DUF4126 family protein</fullName>
    </submittedName>
</protein>
<feature type="transmembrane region" description="Helical" evidence="1">
    <location>
        <begin position="142"/>
        <end position="175"/>
    </location>
</feature>
<dbReference type="InterPro" id="IPR025196">
    <property type="entry name" value="DUF4126"/>
</dbReference>
<sequence>MNFLLDLLQGAGVGGASGIRPFLPTLVTGGLATADVAVDFEGTAFSFLESPVFLIVIVFAAAVTVALEQRGKIAEPLGQGLLVIGVVLGALLAAGSLDDRADIWWPGLLVGGAAAVLLGVASRQLLGRVAQRLGEEERSFLLLYAAGTALLVTAASLLFPPLALVALVVAAWLLVASRKRAGEKYAGLRILNRP</sequence>
<keyword evidence="1" id="KW-1133">Transmembrane helix</keyword>
<keyword evidence="1" id="KW-0812">Transmembrane</keyword>
<proteinExistence type="predicted"/>
<evidence type="ECO:0000313" key="3">
    <source>
        <dbReference type="EMBL" id="UUY04669.1"/>
    </source>
</evidence>
<accession>A0ABY5PJ69</accession>
<dbReference type="EMBL" id="CP088295">
    <property type="protein sequence ID" value="UUY04669.1"/>
    <property type="molecule type" value="Genomic_DNA"/>
</dbReference>
<name>A0ABY5PJ69_9ACTN</name>
<evidence type="ECO:0000259" key="2">
    <source>
        <dbReference type="Pfam" id="PF13548"/>
    </source>
</evidence>
<evidence type="ECO:0000256" key="1">
    <source>
        <dbReference type="SAM" id="Phobius"/>
    </source>
</evidence>
<organism evidence="3 4">
    <name type="scientific">Svornostia abyssi</name>
    <dbReference type="NCBI Taxonomy" id="2898438"/>
    <lineage>
        <taxon>Bacteria</taxon>
        <taxon>Bacillati</taxon>
        <taxon>Actinomycetota</taxon>
        <taxon>Thermoleophilia</taxon>
        <taxon>Solirubrobacterales</taxon>
        <taxon>Baekduiaceae</taxon>
        <taxon>Svornostia</taxon>
    </lineage>
</organism>
<dbReference type="RefSeq" id="WP_353865145.1">
    <property type="nucleotide sequence ID" value="NZ_CP088295.1"/>
</dbReference>
<feature type="transmembrane region" description="Helical" evidence="1">
    <location>
        <begin position="42"/>
        <end position="67"/>
    </location>
</feature>
<dbReference type="Proteomes" id="UP001058860">
    <property type="component" value="Chromosome"/>
</dbReference>
<dbReference type="Pfam" id="PF13548">
    <property type="entry name" value="DUF4126"/>
    <property type="match status" value="1"/>
</dbReference>
<evidence type="ECO:0000313" key="4">
    <source>
        <dbReference type="Proteomes" id="UP001058860"/>
    </source>
</evidence>
<feature type="transmembrane region" description="Helical" evidence="1">
    <location>
        <begin position="79"/>
        <end position="97"/>
    </location>
</feature>
<keyword evidence="1" id="KW-0472">Membrane</keyword>
<feature type="domain" description="DUF4126" evidence="2">
    <location>
        <begin position="7"/>
        <end position="178"/>
    </location>
</feature>
<keyword evidence="4" id="KW-1185">Reference proteome</keyword>
<reference evidence="4" key="1">
    <citation type="submission" date="2021-11" db="EMBL/GenBank/DDBJ databases">
        <title>Cultivation dependent microbiological survey of springs from the worlds oldest radium mine currently devoted to the extraction of radon-saturated water.</title>
        <authorList>
            <person name="Kapinusova G."/>
            <person name="Smrhova T."/>
            <person name="Strejcek M."/>
            <person name="Suman J."/>
            <person name="Jani K."/>
            <person name="Pajer P."/>
            <person name="Uhlik O."/>
        </authorList>
    </citation>
    <scope>NUCLEOTIDE SEQUENCE [LARGE SCALE GENOMIC DNA]</scope>
    <source>
        <strain evidence="4">J379</strain>
    </source>
</reference>
<feature type="transmembrane region" description="Helical" evidence="1">
    <location>
        <begin position="103"/>
        <end position="121"/>
    </location>
</feature>
<gene>
    <name evidence="3" type="ORF">LRS13_03815</name>
</gene>